<dbReference type="AlphaFoldDB" id="A0A7X1FRY9"/>
<evidence type="ECO:0000256" key="5">
    <source>
        <dbReference type="ARBA" id="ARBA00022989"/>
    </source>
</evidence>
<dbReference type="PANTHER" id="PTHR32243:SF18">
    <property type="entry name" value="INNER MEMBRANE ABC TRANSPORTER PERMEASE PROTEIN YCJP"/>
    <property type="match status" value="1"/>
</dbReference>
<dbReference type="EMBL" id="JACLAW010000005">
    <property type="protein sequence ID" value="MBC2665432.1"/>
    <property type="molecule type" value="Genomic_DNA"/>
</dbReference>
<dbReference type="Proteomes" id="UP000566813">
    <property type="component" value="Unassembled WGS sequence"/>
</dbReference>
<feature type="transmembrane region" description="Helical" evidence="7">
    <location>
        <begin position="186"/>
        <end position="207"/>
    </location>
</feature>
<dbReference type="GO" id="GO:0005886">
    <property type="term" value="C:plasma membrane"/>
    <property type="evidence" value="ECO:0007669"/>
    <property type="project" value="UniProtKB-SubCell"/>
</dbReference>
<dbReference type="RefSeq" id="WP_185663692.1">
    <property type="nucleotide sequence ID" value="NZ_JACLAW010000005.1"/>
</dbReference>
<dbReference type="Pfam" id="PF00528">
    <property type="entry name" value="BPD_transp_1"/>
    <property type="match status" value="1"/>
</dbReference>
<protein>
    <submittedName>
        <fullName evidence="9">Carbohydrate ABC transporter permease</fullName>
    </submittedName>
</protein>
<comment type="caution">
    <text evidence="9">The sequence shown here is derived from an EMBL/GenBank/DDBJ whole genome shotgun (WGS) entry which is preliminary data.</text>
</comment>
<feature type="transmembrane region" description="Helical" evidence="7">
    <location>
        <begin position="9"/>
        <end position="31"/>
    </location>
</feature>
<evidence type="ECO:0000256" key="7">
    <source>
        <dbReference type="RuleBase" id="RU363032"/>
    </source>
</evidence>
<evidence type="ECO:0000256" key="1">
    <source>
        <dbReference type="ARBA" id="ARBA00004651"/>
    </source>
</evidence>
<evidence type="ECO:0000256" key="6">
    <source>
        <dbReference type="ARBA" id="ARBA00023136"/>
    </source>
</evidence>
<organism evidence="9 10">
    <name type="scientific">Novosphingobium flavum</name>
    <dbReference type="NCBI Taxonomy" id="1778672"/>
    <lineage>
        <taxon>Bacteria</taxon>
        <taxon>Pseudomonadati</taxon>
        <taxon>Pseudomonadota</taxon>
        <taxon>Alphaproteobacteria</taxon>
        <taxon>Sphingomonadales</taxon>
        <taxon>Sphingomonadaceae</taxon>
        <taxon>Novosphingobium</taxon>
    </lineage>
</organism>
<dbReference type="SUPFAM" id="SSF161098">
    <property type="entry name" value="MetI-like"/>
    <property type="match status" value="1"/>
</dbReference>
<feature type="transmembrane region" description="Helical" evidence="7">
    <location>
        <begin position="106"/>
        <end position="129"/>
    </location>
</feature>
<comment type="subcellular location">
    <subcellularLocation>
        <location evidence="1 7">Cell membrane</location>
        <topology evidence="1 7">Multi-pass membrane protein</topology>
    </subcellularLocation>
</comment>
<evidence type="ECO:0000313" key="10">
    <source>
        <dbReference type="Proteomes" id="UP000566813"/>
    </source>
</evidence>
<dbReference type="InterPro" id="IPR050901">
    <property type="entry name" value="BP-dep_ABC_trans_perm"/>
</dbReference>
<keyword evidence="3" id="KW-1003">Cell membrane</keyword>
<dbReference type="Gene3D" id="1.10.3720.10">
    <property type="entry name" value="MetI-like"/>
    <property type="match status" value="1"/>
</dbReference>
<feature type="transmembrane region" description="Helical" evidence="7">
    <location>
        <begin position="238"/>
        <end position="260"/>
    </location>
</feature>
<comment type="similarity">
    <text evidence="7">Belongs to the binding-protein-dependent transport system permease family.</text>
</comment>
<name>A0A7X1FRY9_9SPHN</name>
<feature type="transmembrane region" description="Helical" evidence="7">
    <location>
        <begin position="141"/>
        <end position="158"/>
    </location>
</feature>
<evidence type="ECO:0000259" key="8">
    <source>
        <dbReference type="PROSITE" id="PS50928"/>
    </source>
</evidence>
<accession>A0A7X1FRY9</accession>
<dbReference type="InterPro" id="IPR000515">
    <property type="entry name" value="MetI-like"/>
</dbReference>
<keyword evidence="6 7" id="KW-0472">Membrane</keyword>
<reference evidence="9 10" key="1">
    <citation type="submission" date="2020-08" db="EMBL/GenBank/DDBJ databases">
        <title>The genome sequence of type strain Novosphingobium flavum NBRC 111647.</title>
        <authorList>
            <person name="Liu Y."/>
        </authorList>
    </citation>
    <scope>NUCLEOTIDE SEQUENCE [LARGE SCALE GENOMIC DNA]</scope>
    <source>
        <strain evidence="9 10">NBRC 111647</strain>
    </source>
</reference>
<dbReference type="GO" id="GO:0055085">
    <property type="term" value="P:transmembrane transport"/>
    <property type="evidence" value="ECO:0007669"/>
    <property type="project" value="InterPro"/>
</dbReference>
<dbReference type="InterPro" id="IPR035906">
    <property type="entry name" value="MetI-like_sf"/>
</dbReference>
<keyword evidence="4 7" id="KW-0812">Transmembrane</keyword>
<dbReference type="PROSITE" id="PS50928">
    <property type="entry name" value="ABC_TM1"/>
    <property type="match status" value="1"/>
</dbReference>
<dbReference type="CDD" id="cd06261">
    <property type="entry name" value="TM_PBP2"/>
    <property type="match status" value="1"/>
</dbReference>
<keyword evidence="5 7" id="KW-1133">Transmembrane helix</keyword>
<keyword evidence="2 7" id="KW-0813">Transport</keyword>
<gene>
    <name evidence="9" type="ORF">H7F51_07855</name>
</gene>
<dbReference type="PANTHER" id="PTHR32243">
    <property type="entry name" value="MALTOSE TRANSPORT SYSTEM PERMEASE-RELATED"/>
    <property type="match status" value="1"/>
</dbReference>
<proteinExistence type="inferred from homology"/>
<sequence>MKRGAAHRIVLTALAWAAALAVAFPLLWTFITSFKPELEAVAFPPRLTGVDWTLENYRTVLDEGGYARSALNSVVIAGASTLAAMALAIPAAWAMAFAPTPRTRGLLLWMLSTKMLPPVGVLMPIYLIYRDAGLLDTRAGVILLLALGNLPVLVWMLYTHFREVPGEVLEAARLDGASVVQELTQVLLPLALPGLASAFLLIFTLGWNEAFWTLNLTSTEAAPLTAFMATFSSPQGLFFGRLSAASILSILPIVAIGWFCQRQLVRGLTFGAVK</sequence>
<keyword evidence="10" id="KW-1185">Reference proteome</keyword>
<feature type="domain" description="ABC transmembrane type-1" evidence="8">
    <location>
        <begin position="70"/>
        <end position="260"/>
    </location>
</feature>
<evidence type="ECO:0000313" key="9">
    <source>
        <dbReference type="EMBL" id="MBC2665432.1"/>
    </source>
</evidence>
<evidence type="ECO:0000256" key="2">
    <source>
        <dbReference type="ARBA" id="ARBA00022448"/>
    </source>
</evidence>
<evidence type="ECO:0000256" key="3">
    <source>
        <dbReference type="ARBA" id="ARBA00022475"/>
    </source>
</evidence>
<feature type="transmembrane region" description="Helical" evidence="7">
    <location>
        <begin position="70"/>
        <end position="94"/>
    </location>
</feature>
<evidence type="ECO:0000256" key="4">
    <source>
        <dbReference type="ARBA" id="ARBA00022692"/>
    </source>
</evidence>